<dbReference type="Pfam" id="PF00579">
    <property type="entry name" value="tRNA-synt_1b"/>
    <property type="match status" value="1"/>
</dbReference>
<dbReference type="FunFam" id="3.40.50.620:FF:000085">
    <property type="entry name" value="Tyrosine--tRNA ligase 1 cytoplasmic"/>
    <property type="match status" value="1"/>
</dbReference>
<dbReference type="GO" id="GO:0005829">
    <property type="term" value="C:cytosol"/>
    <property type="evidence" value="ECO:0007669"/>
    <property type="project" value="UniProtKB-SubCell"/>
</dbReference>
<dbReference type="EC" id="6.1.1.1" evidence="4"/>
<dbReference type="FunCoup" id="Q551A1">
    <property type="interactions" value="789"/>
</dbReference>
<comment type="catalytic activity">
    <reaction evidence="12">
        <text>tRNA(Tyr) + L-tyrosine + ATP = L-tyrosyl-tRNA(Tyr) + AMP + diphosphate + H(+)</text>
        <dbReference type="Rhea" id="RHEA:10220"/>
        <dbReference type="Rhea" id="RHEA-COMP:9706"/>
        <dbReference type="Rhea" id="RHEA-COMP:9707"/>
        <dbReference type="ChEBI" id="CHEBI:15378"/>
        <dbReference type="ChEBI" id="CHEBI:30616"/>
        <dbReference type="ChEBI" id="CHEBI:33019"/>
        <dbReference type="ChEBI" id="CHEBI:58315"/>
        <dbReference type="ChEBI" id="CHEBI:78442"/>
        <dbReference type="ChEBI" id="CHEBI:78536"/>
        <dbReference type="ChEBI" id="CHEBI:456215"/>
        <dbReference type="EC" id="6.1.1.1"/>
    </reaction>
</comment>
<keyword evidence="8 13" id="KW-0067">ATP-binding</keyword>
<dbReference type="STRING" id="44689.Q551A1"/>
<dbReference type="RefSeq" id="XP_643037.1">
    <property type="nucleotide sequence ID" value="XM_637945.1"/>
</dbReference>
<keyword evidence="16" id="KW-1185">Reference proteome</keyword>
<dbReference type="FunFam" id="3.40.50.620:FF:000103">
    <property type="entry name" value="tyrosine--tRNA ligase 1, cytoplasmic"/>
    <property type="match status" value="1"/>
</dbReference>
<dbReference type="GO" id="GO:0005737">
    <property type="term" value="C:cytoplasm"/>
    <property type="evidence" value="ECO:0000250"/>
    <property type="project" value="dictyBase"/>
</dbReference>
<accession>Q551A1</accession>
<dbReference type="KEGG" id="ddi:DDB_G0276721"/>
<evidence type="ECO:0000256" key="2">
    <source>
        <dbReference type="ARBA" id="ARBA00004514"/>
    </source>
</evidence>
<dbReference type="InterPro" id="IPR050489">
    <property type="entry name" value="Tyr-tRNA_synthase"/>
</dbReference>
<dbReference type="GO" id="GO:0005524">
    <property type="term" value="F:ATP binding"/>
    <property type="evidence" value="ECO:0007669"/>
    <property type="project" value="UniProtKB-KW"/>
</dbReference>
<dbReference type="PANTHER" id="PTHR46264">
    <property type="entry name" value="TYROSINE-TRNA LIGASE"/>
    <property type="match status" value="1"/>
</dbReference>
<dbReference type="GO" id="GO:0006437">
    <property type="term" value="P:tyrosyl-tRNA aminoacylation"/>
    <property type="evidence" value="ECO:0000250"/>
    <property type="project" value="dictyBase"/>
</dbReference>
<dbReference type="InterPro" id="IPR023617">
    <property type="entry name" value="Tyr-tRNA-ligase_arc/euk-type"/>
</dbReference>
<evidence type="ECO:0000313" key="16">
    <source>
        <dbReference type="Proteomes" id="UP000002195"/>
    </source>
</evidence>
<dbReference type="Proteomes" id="UP000002195">
    <property type="component" value="Unassembled WGS sequence"/>
</dbReference>
<sequence length="383" mass="43795">MTDNIEKGIESLKVEEQTTTTTTTPVAPPKPVIELSERNKERLALIKQVGEEIVSEESLIKLLNGKEKLRCYDGFEPSGRMHIAQGILKSINVNRMTKAGCTFIFWVADWFAMLNNKMNGDLNKIRKVGQYMIEIWKATGMDMENVEFLWSSDEINKNPNDYWLRVMDIARKFNVPRIKKCSQIMGRNEEDDLMCAQLLYPCMQCADIFYLKADICQLGMDQRKVNMLAIEYCDKVKIKNKPIIVSHHMLSGLKEGQEKMSKSDPESAIFMEDSEAEVNTKIKKAYCPPGIIEKNPILDYTKNIVFQKLTSLTLNIKDKGDVTYNSYQDLEDDYKAEKIHPSELKPVIAKAINAMLQPVRDHFANNAEAAALLKTVRSYTVTR</sequence>
<name>Q551A1_DICDI</name>
<evidence type="ECO:0000256" key="11">
    <source>
        <dbReference type="ARBA" id="ARBA00033323"/>
    </source>
</evidence>
<organism evidence="15 16">
    <name type="scientific">Dictyostelium discoideum</name>
    <name type="common">Social amoeba</name>
    <dbReference type="NCBI Taxonomy" id="44689"/>
    <lineage>
        <taxon>Eukaryota</taxon>
        <taxon>Amoebozoa</taxon>
        <taxon>Evosea</taxon>
        <taxon>Eumycetozoa</taxon>
        <taxon>Dictyostelia</taxon>
        <taxon>Dictyosteliales</taxon>
        <taxon>Dictyosteliaceae</taxon>
        <taxon>Dictyostelium</taxon>
    </lineage>
</organism>
<evidence type="ECO:0000256" key="9">
    <source>
        <dbReference type="ARBA" id="ARBA00022917"/>
    </source>
</evidence>
<dbReference type="dictyBase" id="DDB_G0276721">
    <property type="gene designation" value="tyrS"/>
</dbReference>
<dbReference type="Gene3D" id="3.40.50.620">
    <property type="entry name" value="HUPs"/>
    <property type="match status" value="2"/>
</dbReference>
<evidence type="ECO:0000256" key="1">
    <source>
        <dbReference type="ARBA" id="ARBA00002025"/>
    </source>
</evidence>
<dbReference type="PaxDb" id="44689-DDB0231243"/>
<evidence type="ECO:0000256" key="7">
    <source>
        <dbReference type="ARBA" id="ARBA00022741"/>
    </source>
</evidence>
<dbReference type="PhylomeDB" id="Q551A1"/>
<dbReference type="EMBL" id="AAFI02000018">
    <property type="protein sequence ID" value="EAL69118.1"/>
    <property type="molecule type" value="Genomic_DNA"/>
</dbReference>
<dbReference type="PIRSF" id="PIRSF006588">
    <property type="entry name" value="TyrRS_arch_euk"/>
    <property type="match status" value="1"/>
</dbReference>
<dbReference type="VEuPathDB" id="AmoebaDB:DDB_G0276721"/>
<feature type="region of interest" description="Disordered" evidence="14">
    <location>
        <begin position="1"/>
        <end position="27"/>
    </location>
</feature>
<keyword evidence="6 13" id="KW-0436">Ligase</keyword>
<comment type="caution">
    <text evidence="15">The sequence shown here is derived from an EMBL/GenBank/DDBJ whole genome shotgun (WGS) entry which is preliminary data.</text>
</comment>
<evidence type="ECO:0000256" key="10">
    <source>
        <dbReference type="ARBA" id="ARBA00023146"/>
    </source>
</evidence>
<dbReference type="OMA" id="AWINDKG"/>
<gene>
    <name evidence="15" type="primary">tyrS</name>
    <name evidence="15" type="ORF">DDB_G0276721</name>
</gene>
<dbReference type="InParanoid" id="Q551A1"/>
<feature type="compositionally biased region" description="Basic and acidic residues" evidence="14">
    <location>
        <begin position="1"/>
        <end position="16"/>
    </location>
</feature>
<keyword evidence="7 13" id="KW-0547">Nucleotide-binding</keyword>
<proteinExistence type="inferred from homology"/>
<keyword evidence="5" id="KW-0963">Cytoplasm</keyword>
<evidence type="ECO:0000256" key="13">
    <source>
        <dbReference type="RuleBase" id="RU363036"/>
    </source>
</evidence>
<evidence type="ECO:0000256" key="8">
    <source>
        <dbReference type="ARBA" id="ARBA00022840"/>
    </source>
</evidence>
<dbReference type="SUPFAM" id="SSF52374">
    <property type="entry name" value="Nucleotidylyl transferase"/>
    <property type="match status" value="1"/>
</dbReference>
<keyword evidence="10 13" id="KW-0030">Aminoacyl-tRNA synthetase</keyword>
<keyword evidence="9 13" id="KW-0648">Protein biosynthesis</keyword>
<dbReference type="eggNOG" id="KOG2144">
    <property type="taxonomic scope" value="Eukaryota"/>
</dbReference>
<evidence type="ECO:0000256" key="4">
    <source>
        <dbReference type="ARBA" id="ARBA00013160"/>
    </source>
</evidence>
<evidence type="ECO:0000256" key="14">
    <source>
        <dbReference type="SAM" id="MobiDB-lite"/>
    </source>
</evidence>
<evidence type="ECO:0000313" key="15">
    <source>
        <dbReference type="EMBL" id="EAL69118.1"/>
    </source>
</evidence>
<evidence type="ECO:0000256" key="12">
    <source>
        <dbReference type="ARBA" id="ARBA00048248"/>
    </source>
</evidence>
<dbReference type="InterPro" id="IPR002305">
    <property type="entry name" value="aa-tRNA-synth_Ic"/>
</dbReference>
<comment type="subcellular location">
    <subcellularLocation>
        <location evidence="2">Cytoplasm</location>
        <location evidence="2">Cytosol</location>
    </subcellularLocation>
</comment>
<comment type="function">
    <text evidence="1">Catalyzes the attachment of tyrosine to tRNA(Tyr) in a two-step reaction: tyrosine is first activated by ATP to form Tyr-AMP and then transferred to the acceptor end of tRNA(Tyr).</text>
</comment>
<comment type="similarity">
    <text evidence="3 13">Belongs to the class-I aminoacyl-tRNA synthetase family.</text>
</comment>
<evidence type="ECO:0000256" key="6">
    <source>
        <dbReference type="ARBA" id="ARBA00022598"/>
    </source>
</evidence>
<dbReference type="PANTHER" id="PTHR46264:SF4">
    <property type="entry name" value="TYROSINE--TRNA LIGASE, CYTOPLASMIC"/>
    <property type="match status" value="1"/>
</dbReference>
<dbReference type="AlphaFoldDB" id="Q551A1"/>
<reference evidence="15 16" key="1">
    <citation type="journal article" date="2005" name="Nature">
        <title>The genome of the social amoeba Dictyostelium discoideum.</title>
        <authorList>
            <consortium name="The Dictyostelium discoideum Sequencing Consortium"/>
            <person name="Eichinger L."/>
            <person name="Pachebat J.A."/>
            <person name="Glockner G."/>
            <person name="Rajandream M.A."/>
            <person name="Sucgang R."/>
            <person name="Berriman M."/>
            <person name="Song J."/>
            <person name="Olsen R."/>
            <person name="Szafranski K."/>
            <person name="Xu Q."/>
            <person name="Tunggal B."/>
            <person name="Kummerfeld S."/>
            <person name="Madera M."/>
            <person name="Konfortov B.A."/>
            <person name="Rivero F."/>
            <person name="Bankier A.T."/>
            <person name="Lehmann R."/>
            <person name="Hamlin N."/>
            <person name="Davies R."/>
            <person name="Gaudet P."/>
            <person name="Fey P."/>
            <person name="Pilcher K."/>
            <person name="Chen G."/>
            <person name="Saunders D."/>
            <person name="Sodergren E."/>
            <person name="Davis P."/>
            <person name="Kerhornou A."/>
            <person name="Nie X."/>
            <person name="Hall N."/>
            <person name="Anjard C."/>
            <person name="Hemphill L."/>
            <person name="Bason N."/>
            <person name="Farbrother P."/>
            <person name="Desany B."/>
            <person name="Just E."/>
            <person name="Morio T."/>
            <person name="Rost R."/>
            <person name="Churcher C."/>
            <person name="Cooper J."/>
            <person name="Haydock S."/>
            <person name="van Driessche N."/>
            <person name="Cronin A."/>
            <person name="Goodhead I."/>
            <person name="Muzny D."/>
            <person name="Mourier T."/>
            <person name="Pain A."/>
            <person name="Lu M."/>
            <person name="Harper D."/>
            <person name="Lindsay R."/>
            <person name="Hauser H."/>
            <person name="James K."/>
            <person name="Quiles M."/>
            <person name="Madan Babu M."/>
            <person name="Saito T."/>
            <person name="Buchrieser C."/>
            <person name="Wardroper A."/>
            <person name="Felder M."/>
            <person name="Thangavelu M."/>
            <person name="Johnson D."/>
            <person name="Knights A."/>
            <person name="Loulseged H."/>
            <person name="Mungall K."/>
            <person name="Oliver K."/>
            <person name="Price C."/>
            <person name="Quail M.A."/>
            <person name="Urushihara H."/>
            <person name="Hernandez J."/>
            <person name="Rabbinowitsch E."/>
            <person name="Steffen D."/>
            <person name="Sanders M."/>
            <person name="Ma J."/>
            <person name="Kohara Y."/>
            <person name="Sharp S."/>
            <person name="Simmonds M."/>
            <person name="Spiegler S."/>
            <person name="Tivey A."/>
            <person name="Sugano S."/>
            <person name="White B."/>
            <person name="Walker D."/>
            <person name="Woodward J."/>
            <person name="Winckler T."/>
            <person name="Tanaka Y."/>
            <person name="Shaulsky G."/>
            <person name="Schleicher M."/>
            <person name="Weinstock G."/>
            <person name="Rosenthal A."/>
            <person name="Cox E.C."/>
            <person name="Chisholm R.L."/>
            <person name="Gibbs R."/>
            <person name="Loomis W.F."/>
            <person name="Platzer M."/>
            <person name="Kay R.R."/>
            <person name="Williams J."/>
            <person name="Dear P.H."/>
            <person name="Noegel A.A."/>
            <person name="Barrell B."/>
            <person name="Kuspa A."/>
        </authorList>
    </citation>
    <scope>NUCLEOTIDE SEQUENCE [LARGE SCALE GENOMIC DNA]</scope>
    <source>
        <strain evidence="15 16">AX4</strain>
    </source>
</reference>
<evidence type="ECO:0000256" key="3">
    <source>
        <dbReference type="ARBA" id="ARBA00005594"/>
    </source>
</evidence>
<dbReference type="InterPro" id="IPR014729">
    <property type="entry name" value="Rossmann-like_a/b/a_fold"/>
</dbReference>
<dbReference type="GeneID" id="8620642"/>
<evidence type="ECO:0000256" key="5">
    <source>
        <dbReference type="ARBA" id="ARBA00022490"/>
    </source>
</evidence>
<dbReference type="SMR" id="Q551A1"/>
<dbReference type="GO" id="GO:0004831">
    <property type="term" value="F:tyrosine-tRNA ligase activity"/>
    <property type="evidence" value="ECO:0000250"/>
    <property type="project" value="dictyBase"/>
</dbReference>
<protein>
    <recommendedName>
        <fullName evidence="4">tyrosine--tRNA ligase</fullName>
        <ecNumber evidence="4">6.1.1.1</ecNumber>
    </recommendedName>
    <alternativeName>
        <fullName evidence="11">Tyrosyl-tRNA synthetase</fullName>
    </alternativeName>
</protein>
<dbReference type="NCBIfam" id="NF006330">
    <property type="entry name" value="PRK08560.1"/>
    <property type="match status" value="1"/>
</dbReference>
<dbReference type="HOGENOM" id="CLU_035267_1_1_1"/>